<feature type="region of interest" description="Disordered" evidence="1">
    <location>
        <begin position="582"/>
        <end position="661"/>
    </location>
</feature>
<feature type="region of interest" description="Disordered" evidence="1">
    <location>
        <begin position="330"/>
        <end position="349"/>
    </location>
</feature>
<feature type="compositionally biased region" description="Polar residues" evidence="1">
    <location>
        <begin position="532"/>
        <end position="544"/>
    </location>
</feature>
<accession>A0A9W7VY35</accession>
<feature type="compositionally biased region" description="Polar residues" evidence="1">
    <location>
        <begin position="626"/>
        <end position="644"/>
    </location>
</feature>
<dbReference type="AlphaFoldDB" id="A0A9W7VY35"/>
<reference evidence="2 3" key="2">
    <citation type="journal article" date="2021" name="Curr. Genet.">
        <title>Genetic response to nitrogen starvation in the aggressive Eucalyptus foliar pathogen Teratosphaeria destructans.</title>
        <authorList>
            <person name="Havenga M."/>
            <person name="Wingfield B.D."/>
            <person name="Wingfield M.J."/>
            <person name="Dreyer L.L."/>
            <person name="Roets F."/>
            <person name="Aylward J."/>
        </authorList>
    </citation>
    <scope>NUCLEOTIDE SEQUENCE [LARGE SCALE GENOMIC DNA]</scope>
    <source>
        <strain evidence="2">CMW44962</strain>
    </source>
</reference>
<evidence type="ECO:0000313" key="2">
    <source>
        <dbReference type="EMBL" id="KAH9810109.1"/>
    </source>
</evidence>
<evidence type="ECO:0000313" key="3">
    <source>
        <dbReference type="Proteomes" id="UP001138500"/>
    </source>
</evidence>
<protein>
    <submittedName>
        <fullName evidence="2">Uncharacterized protein</fullName>
    </submittedName>
</protein>
<gene>
    <name evidence="2" type="ORF">Tdes44962_MAKER01082</name>
</gene>
<comment type="caution">
    <text evidence="2">The sequence shown here is derived from an EMBL/GenBank/DDBJ whole genome shotgun (WGS) entry which is preliminary data.</text>
</comment>
<proteinExistence type="predicted"/>
<feature type="compositionally biased region" description="Basic and acidic residues" evidence="1">
    <location>
        <begin position="162"/>
        <end position="172"/>
    </location>
</feature>
<sequence length="826" mass="89335">MPPDATTEVVFGNLGAPVPRSLPPVQSPPTRRMSDRRAPTPEAALSPVRETDGMTDDTARNCSSEKRAPLTSLQDQHYDEADDLQLKKANFVRKKVSKPAQECNVISSNSDPEIAAPAIAHPHPQASTVPNVSLQREMKGVSPPILRRTATISRDGPGSIELGKDSTKKTPEDGTTAVIPKISQPLPEYLSQQAENARSESRMEGVLPEIPESPSEPHRNDHNARSEPGIASEKGKDVAPPRLTSQTARRTKFQHRSCIGCGTIVSTKSSVARFFCLSCQKAAKIVLPASGAVDRPGDGHRTEGACRPSQKQVAQLAVREADVVRQPVTEMPEDGGFTQTTTATEPSPAPAAVIGDTVEASSAEFRKVTASSSLDKAAGLVPSHQACHSRGKHTYSYHRMIGMALCDRGPLQARGIAAWIVGNIPGMDGIKEKSSMLGNVSGIVSMNADGKGKQLFKYRAWKAGDSTEFGTGTWIELQADKLDKHERWDPVLKEPVSPPRALKVQSVNARHGPEASHGAQKPSSAMLAGSKTCEQSDGKGQTPSIPRPEIEDDASSDEEPLSHIRPAMHRMASGRIPIEAVKAPTPPMPPLNDGGILGSLERPQRVSQSNSRKASPVPDLMDIESNDASTNGASAAQIAPTGQSRDARPKREPLGLQITAEEARGKTAEQIIELDYKLVTHSAKSLYLEWPEYAPENHIDKRAIMAEIKKRPTRKQMFGKPACYSRLAGSITQAEIAAPFVEQRTGKHSLREGPPSQIPENGKENVKHSERLEDFFGLPTNPLAILVDGKLAYRDGTRNEDGELVRAKAIYRTGLYATRSMHHCEE</sequence>
<keyword evidence="3" id="KW-1185">Reference proteome</keyword>
<feature type="compositionally biased region" description="Basic and acidic residues" evidence="1">
    <location>
        <begin position="215"/>
        <end position="225"/>
    </location>
</feature>
<reference evidence="2 3" key="1">
    <citation type="journal article" date="2018" name="IMA Fungus">
        <title>IMA Genome-F 10: Nine draft genome sequences of Claviceps purpurea s.lat., including C. arundinis, C. humidiphila, and C. cf. spartinae, pseudomolecules for the pitch canker pathogen Fusarium circinatum, draft genome of Davidsoniella eucalypti, Grosmannia galeiformis, Quambalaria eucalypti, and Teratosphaeria destructans.</title>
        <authorList>
            <person name="Wingfield B.D."/>
            <person name="Liu M."/>
            <person name="Nguyen H.D."/>
            <person name="Lane F.A."/>
            <person name="Morgan S.W."/>
            <person name="De Vos L."/>
            <person name="Wilken P.M."/>
            <person name="Duong T.A."/>
            <person name="Aylward J."/>
            <person name="Coetzee M.P."/>
            <person name="Dadej K."/>
            <person name="De Beer Z.W."/>
            <person name="Findlay W."/>
            <person name="Havenga M."/>
            <person name="Kolarik M."/>
            <person name="Menzies J.G."/>
            <person name="Naidoo K."/>
            <person name="Pochopski O."/>
            <person name="Shoukouhi P."/>
            <person name="Santana Q.C."/>
            <person name="Seifert K.A."/>
            <person name="Soal N."/>
            <person name="Steenkamp E.T."/>
            <person name="Tatham C.T."/>
            <person name="van der Nest M.A."/>
            <person name="Wingfield M.J."/>
        </authorList>
    </citation>
    <scope>NUCLEOTIDE SEQUENCE [LARGE SCALE GENOMIC DNA]</scope>
    <source>
        <strain evidence="2">CMW44962</strain>
    </source>
</reference>
<organism evidence="2 3">
    <name type="scientific">Teratosphaeria destructans</name>
    <dbReference type="NCBI Taxonomy" id="418781"/>
    <lineage>
        <taxon>Eukaryota</taxon>
        <taxon>Fungi</taxon>
        <taxon>Dikarya</taxon>
        <taxon>Ascomycota</taxon>
        <taxon>Pezizomycotina</taxon>
        <taxon>Dothideomycetes</taxon>
        <taxon>Dothideomycetidae</taxon>
        <taxon>Mycosphaerellales</taxon>
        <taxon>Teratosphaeriaceae</taxon>
        <taxon>Teratosphaeria</taxon>
    </lineage>
</organism>
<feature type="compositionally biased region" description="Low complexity" evidence="1">
    <location>
        <begin position="340"/>
        <end position="349"/>
    </location>
</feature>
<evidence type="ECO:0000256" key="1">
    <source>
        <dbReference type="SAM" id="MobiDB-lite"/>
    </source>
</evidence>
<name>A0A9W7VY35_9PEZI</name>
<feature type="region of interest" description="Disordered" evidence="1">
    <location>
        <begin position="150"/>
        <end position="249"/>
    </location>
</feature>
<feature type="region of interest" description="Disordered" evidence="1">
    <location>
        <begin position="1"/>
        <end position="76"/>
    </location>
</feature>
<dbReference type="Proteomes" id="UP001138500">
    <property type="component" value="Unassembled WGS sequence"/>
</dbReference>
<dbReference type="EMBL" id="RIBY02002533">
    <property type="protein sequence ID" value="KAH9810109.1"/>
    <property type="molecule type" value="Genomic_DNA"/>
</dbReference>
<feature type="compositionally biased region" description="Basic and acidic residues" evidence="1">
    <location>
        <begin position="49"/>
        <end position="68"/>
    </location>
</feature>
<feature type="compositionally biased region" description="Acidic residues" evidence="1">
    <location>
        <begin position="550"/>
        <end position="559"/>
    </location>
</feature>
<dbReference type="OrthoDB" id="5431456at2759"/>
<feature type="region of interest" description="Disordered" evidence="1">
    <location>
        <begin position="506"/>
        <end position="560"/>
    </location>
</feature>